<comment type="caution">
    <text evidence="9">The sequence shown here is derived from an EMBL/GenBank/DDBJ whole genome shotgun (WGS) entry which is preliminary data.</text>
</comment>
<proteinExistence type="predicted"/>
<dbReference type="GeneID" id="92380749"/>
<keyword evidence="7" id="KW-0449">Lipoprotein</keyword>
<dbReference type="SUPFAM" id="SSF58087">
    <property type="entry name" value="Variant surface glycoprotein (N-terminal domain)"/>
    <property type="match status" value="1"/>
</dbReference>
<evidence type="ECO:0000256" key="4">
    <source>
        <dbReference type="ARBA" id="ARBA00022622"/>
    </source>
</evidence>
<dbReference type="RefSeq" id="XP_067079599.1">
    <property type="nucleotide sequence ID" value="XM_067223498.1"/>
</dbReference>
<evidence type="ECO:0000256" key="2">
    <source>
        <dbReference type="ARBA" id="ARBA00004609"/>
    </source>
</evidence>
<keyword evidence="8" id="KW-0732">Signal</keyword>
<evidence type="ECO:0000313" key="10">
    <source>
        <dbReference type="Proteomes" id="UP000195570"/>
    </source>
</evidence>
<dbReference type="Proteomes" id="UP000195570">
    <property type="component" value="Unassembled WGS sequence"/>
</dbReference>
<dbReference type="AlphaFoldDB" id="A0A1G4I908"/>
<evidence type="ECO:0000256" key="8">
    <source>
        <dbReference type="SAM" id="SignalP"/>
    </source>
</evidence>
<organism evidence="9 10">
    <name type="scientific">Trypanosoma equiperdum</name>
    <dbReference type="NCBI Taxonomy" id="5694"/>
    <lineage>
        <taxon>Eukaryota</taxon>
        <taxon>Discoba</taxon>
        <taxon>Euglenozoa</taxon>
        <taxon>Kinetoplastea</taxon>
        <taxon>Metakinetoplastina</taxon>
        <taxon>Trypanosomatida</taxon>
        <taxon>Trypanosomatidae</taxon>
        <taxon>Trypanosoma</taxon>
    </lineage>
</organism>
<name>A0A1G4I908_TRYEQ</name>
<dbReference type="VEuPathDB" id="TriTrypDB:TEOVI_000681500"/>
<keyword evidence="4" id="KW-0336">GPI-anchor</keyword>
<dbReference type="SUPFAM" id="SSF118251">
    <property type="entry name" value="Variant surface glycoprotein MITAT 1.2, VSG 221, C-terminal domain"/>
    <property type="match status" value="1"/>
</dbReference>
<protein>
    <submittedName>
        <fullName evidence="9">Variant surface glycoprotein (VSG), putative</fullName>
    </submittedName>
</protein>
<feature type="signal peptide" evidence="8">
    <location>
        <begin position="1"/>
        <end position="25"/>
    </location>
</feature>
<gene>
    <name evidence="9" type="ORF">TEOVI_000681500</name>
</gene>
<keyword evidence="6" id="KW-0325">Glycoprotein</keyword>
<evidence type="ECO:0000313" key="9">
    <source>
        <dbReference type="EMBL" id="SCU68440.1"/>
    </source>
</evidence>
<evidence type="ECO:0000256" key="7">
    <source>
        <dbReference type="ARBA" id="ARBA00023288"/>
    </source>
</evidence>
<evidence type="ECO:0000256" key="1">
    <source>
        <dbReference type="ARBA" id="ARBA00002523"/>
    </source>
</evidence>
<sequence length="490" mass="52882">METKTLTLLTLLAAIAAQITVNTAAETVIGDDGKQWCHELAYLRELSAVLERQQTKRSRRAQDNSETTAMWTIAASAATSDKQRAAFEALAIYGHQKTAEAARWAAKLPAALSDLKKVLTKRIEALEAAAMTDAAMKVKPKGNPEPGDTQTSCALTIQAGADTGHICPKLPNGGEPAVSTIEAKLATATKIHLVDLTGCDKFITFPKVKVTAASSTAPFDTTQNVPGKCKTVLGGALTLGTHHLSFSFPTTVPEANEPQAQQIEDGNMQLPTGPEQDKVLPWMNNKLLTQQLHKAQATLKEDVTDLTRINYDHLKASAAFEGIVANVLTKQEPGEKRDSDSSKSAIKKAIEENFGPTDKEFQENFLAGLKLKDITYKKDGTDVKNSYGATTSGSGIAAALSYFTCLQLRQEETKIKTNKEQSAAPKCDGKSQEKCDGNCDWDNKEAKCKAKEEVKAEGTEPKNTNTTGISSFVIHKAPLFLAFLILACHF</sequence>
<evidence type="ECO:0000256" key="5">
    <source>
        <dbReference type="ARBA" id="ARBA00023136"/>
    </source>
</evidence>
<dbReference type="InterPro" id="IPR027446">
    <property type="entry name" value="VSG_C_dom_sf"/>
</dbReference>
<evidence type="ECO:0000256" key="6">
    <source>
        <dbReference type="ARBA" id="ARBA00023180"/>
    </source>
</evidence>
<comment type="subcellular location">
    <subcellularLocation>
        <location evidence="2">Cell membrane</location>
        <topology evidence="2">Lipid-anchor</topology>
        <topology evidence="2">GPI-anchor</topology>
    </subcellularLocation>
</comment>
<keyword evidence="5" id="KW-0472">Membrane</keyword>
<reference evidence="9" key="1">
    <citation type="submission" date="2016-09" db="EMBL/GenBank/DDBJ databases">
        <authorList>
            <person name="Hebert L."/>
            <person name="Moumen B."/>
        </authorList>
    </citation>
    <scope>NUCLEOTIDE SEQUENCE [LARGE SCALE GENOMIC DNA]</scope>
    <source>
        <strain evidence="9">OVI</strain>
    </source>
</reference>
<comment type="function">
    <text evidence="1">VSG forms a coat on the surface of the parasite. The trypanosome evades the immune response of the host by expressing a series of antigenically distinct VSGs from an estimated 1000 VSG genes.</text>
</comment>
<keyword evidence="10" id="KW-1185">Reference proteome</keyword>
<dbReference type="GO" id="GO:0005886">
    <property type="term" value="C:plasma membrane"/>
    <property type="evidence" value="ECO:0007669"/>
    <property type="project" value="UniProtKB-SubCell"/>
</dbReference>
<evidence type="ECO:0000256" key="3">
    <source>
        <dbReference type="ARBA" id="ARBA00022475"/>
    </source>
</evidence>
<dbReference type="EMBL" id="CZPT02000983">
    <property type="protein sequence ID" value="SCU68440.1"/>
    <property type="molecule type" value="Genomic_DNA"/>
</dbReference>
<accession>A0A1G4I908</accession>
<keyword evidence="3" id="KW-1003">Cell membrane</keyword>
<dbReference type="GO" id="GO:0098552">
    <property type="term" value="C:side of membrane"/>
    <property type="evidence" value="ECO:0007669"/>
    <property type="project" value="UniProtKB-KW"/>
</dbReference>
<feature type="chain" id="PRO_5009235302" evidence="8">
    <location>
        <begin position="26"/>
        <end position="490"/>
    </location>
</feature>